<evidence type="ECO:0000259" key="6">
    <source>
        <dbReference type="Pfam" id="PF13656"/>
    </source>
</evidence>
<dbReference type="Pfam" id="PF13656">
    <property type="entry name" value="RNA_pol_L_2"/>
    <property type="match status" value="1"/>
</dbReference>
<organism evidence="7 8">
    <name type="scientific">Pneumocystis carinii (strain B80)</name>
    <name type="common">Rat pneumocystis pneumonia agent</name>
    <name type="synonym">Pneumocystis carinii f. sp. carinii</name>
    <dbReference type="NCBI Taxonomy" id="1408658"/>
    <lineage>
        <taxon>Eukaryota</taxon>
        <taxon>Fungi</taxon>
        <taxon>Dikarya</taxon>
        <taxon>Ascomycota</taxon>
        <taxon>Taphrinomycotina</taxon>
        <taxon>Pneumocystomycetes</taxon>
        <taxon>Pneumocystaceae</taxon>
        <taxon>Pneumocystis</taxon>
    </lineage>
</organism>
<dbReference type="RefSeq" id="XP_018227509.1">
    <property type="nucleotide sequence ID" value="XM_018368660.1"/>
</dbReference>
<dbReference type="PROSITE" id="PS01154">
    <property type="entry name" value="RNA_POL_L_13KD"/>
    <property type="match status" value="1"/>
</dbReference>
<dbReference type="GO" id="GO:0003968">
    <property type="term" value="F:RNA-directed RNA polymerase activity"/>
    <property type="evidence" value="ECO:0007669"/>
    <property type="project" value="EnsemblFungi"/>
</dbReference>
<dbReference type="InterPro" id="IPR036603">
    <property type="entry name" value="RBP11-like"/>
</dbReference>
<dbReference type="InterPro" id="IPR009025">
    <property type="entry name" value="RBP11-like_dimer"/>
</dbReference>
<evidence type="ECO:0000313" key="8">
    <source>
        <dbReference type="Proteomes" id="UP000054454"/>
    </source>
</evidence>
<feature type="domain" description="DNA-directed RNA polymerase RBP11-like dimerisation" evidence="6">
    <location>
        <begin position="32"/>
        <end position="105"/>
    </location>
</feature>
<evidence type="ECO:0000256" key="5">
    <source>
        <dbReference type="ARBA" id="ARBA00025751"/>
    </source>
</evidence>
<dbReference type="OrthoDB" id="10248581at2759"/>
<dbReference type="GO" id="GO:0003677">
    <property type="term" value="F:DNA binding"/>
    <property type="evidence" value="ECO:0007669"/>
    <property type="project" value="EnsemblFungi"/>
</dbReference>
<evidence type="ECO:0000256" key="2">
    <source>
        <dbReference type="ARBA" id="ARBA00022478"/>
    </source>
</evidence>
<evidence type="ECO:0000256" key="1">
    <source>
        <dbReference type="ARBA" id="ARBA00004123"/>
    </source>
</evidence>
<dbReference type="InterPro" id="IPR037685">
    <property type="entry name" value="RBP11"/>
</dbReference>
<dbReference type="SUPFAM" id="SSF55257">
    <property type="entry name" value="RBP11-like subunits of RNA polymerase"/>
    <property type="match status" value="1"/>
</dbReference>
<proteinExistence type="inferred from homology"/>
<dbReference type="CDD" id="cd06926">
    <property type="entry name" value="RNAP_II_RPB11"/>
    <property type="match status" value="1"/>
</dbReference>
<name>A0A0W4ZSQ2_PNEC8</name>
<dbReference type="InterPro" id="IPR008193">
    <property type="entry name" value="RNA_pol_Rpb11_13-16kDa_CS"/>
</dbReference>
<dbReference type="GO" id="GO:0006368">
    <property type="term" value="P:transcription elongation by RNA polymerase II"/>
    <property type="evidence" value="ECO:0007669"/>
    <property type="project" value="EnsemblFungi"/>
</dbReference>
<dbReference type="GO" id="GO:0006369">
    <property type="term" value="P:termination of RNA polymerase II transcription"/>
    <property type="evidence" value="ECO:0007669"/>
    <property type="project" value="EnsemblFungi"/>
</dbReference>
<accession>A0A0W4ZSQ2</accession>
<dbReference type="GO" id="GO:0046983">
    <property type="term" value="F:protein dimerization activity"/>
    <property type="evidence" value="ECO:0007669"/>
    <property type="project" value="InterPro"/>
</dbReference>
<dbReference type="InterPro" id="IPR022905">
    <property type="entry name" value="Rpo11-like"/>
</dbReference>
<dbReference type="AlphaFoldDB" id="A0A0W4ZSQ2"/>
<dbReference type="Gene3D" id="3.30.1360.10">
    <property type="entry name" value="RNA polymerase, RBP11-like subunit"/>
    <property type="match status" value="1"/>
</dbReference>
<dbReference type="GO" id="GO:0006367">
    <property type="term" value="P:transcription initiation at RNA polymerase II promoter"/>
    <property type="evidence" value="ECO:0007669"/>
    <property type="project" value="EnsemblFungi"/>
</dbReference>
<keyword evidence="4" id="KW-0539">Nucleus</keyword>
<dbReference type="EMBL" id="LFVZ01000001">
    <property type="protein sequence ID" value="KTW31393.1"/>
    <property type="molecule type" value="Genomic_DNA"/>
</dbReference>
<keyword evidence="3" id="KW-0804">Transcription</keyword>
<dbReference type="PANTHER" id="PTHR13946">
    <property type="entry name" value="DNA-DIRECTED RNA POLYMERASE I,II,III"/>
    <property type="match status" value="1"/>
</dbReference>
<keyword evidence="2" id="KW-0240">DNA-directed RNA polymerase</keyword>
<dbReference type="Proteomes" id="UP000054454">
    <property type="component" value="Unassembled WGS sequence"/>
</dbReference>
<evidence type="ECO:0000313" key="7">
    <source>
        <dbReference type="EMBL" id="KTW31393.1"/>
    </source>
</evidence>
<dbReference type="VEuPathDB" id="FungiDB:T552_00038"/>
<dbReference type="HAMAP" id="MF_00261">
    <property type="entry name" value="RNApol_arch_Rpo11"/>
    <property type="match status" value="1"/>
</dbReference>
<dbReference type="GeneID" id="28934862"/>
<keyword evidence="8" id="KW-1185">Reference proteome</keyword>
<protein>
    <recommendedName>
        <fullName evidence="6">DNA-directed RNA polymerase RBP11-like dimerisation domain-containing protein</fullName>
    </recommendedName>
</protein>
<comment type="caution">
    <text evidence="7">The sequence shown here is derived from an EMBL/GenBank/DDBJ whole genome shotgun (WGS) entry which is preliminary data.</text>
</comment>
<comment type="subcellular location">
    <subcellularLocation>
        <location evidence="1">Nucleus</location>
    </subcellularLocation>
</comment>
<reference evidence="8" key="1">
    <citation type="journal article" date="2016" name="Nat. Commun.">
        <title>Genome analysis of three Pneumocystis species reveals adaptation mechanisms to life exclusively in mammalian hosts.</title>
        <authorList>
            <person name="Ma L."/>
            <person name="Chen Z."/>
            <person name="Huang D.W."/>
            <person name="Kutty G."/>
            <person name="Ishihara M."/>
            <person name="Wang H."/>
            <person name="Abouelleil A."/>
            <person name="Bishop L."/>
            <person name="Davey E."/>
            <person name="Deng R."/>
            <person name="Deng X."/>
            <person name="Fan L."/>
            <person name="Fantoni G."/>
            <person name="Fitzgerald M."/>
            <person name="Gogineni E."/>
            <person name="Goldberg J.M."/>
            <person name="Handley G."/>
            <person name="Hu X."/>
            <person name="Huber C."/>
            <person name="Jiao X."/>
            <person name="Jones K."/>
            <person name="Levin J.Z."/>
            <person name="Liu Y."/>
            <person name="Macdonald P."/>
            <person name="Melnikov A."/>
            <person name="Raley C."/>
            <person name="Sassi M."/>
            <person name="Sherman B.T."/>
            <person name="Song X."/>
            <person name="Sykes S."/>
            <person name="Tran B."/>
            <person name="Walsh L."/>
            <person name="Xia Y."/>
            <person name="Yang J."/>
            <person name="Young S."/>
            <person name="Zeng Q."/>
            <person name="Zheng X."/>
            <person name="Stephens R."/>
            <person name="Nusbaum C."/>
            <person name="Birren B.W."/>
            <person name="Azadi P."/>
            <person name="Lempicki R.A."/>
            <person name="Cuomo C.A."/>
            <person name="Kovacs J.A."/>
        </authorList>
    </citation>
    <scope>NUCLEOTIDE SEQUENCE [LARGE SCALE GENOMIC DNA]</scope>
    <source>
        <strain evidence="8">B80</strain>
    </source>
</reference>
<dbReference type="GO" id="GO:0003899">
    <property type="term" value="F:DNA-directed RNA polymerase activity"/>
    <property type="evidence" value="ECO:0007669"/>
    <property type="project" value="EnsemblFungi"/>
</dbReference>
<gene>
    <name evidence="7" type="ORF">T552_00038</name>
</gene>
<sequence length="122" mass="14346">MSNIPERWELLLLPEGAKKVTFDIDPKVPNAANITVLNEDHTLGNMLREQLLQDERVLFAGYRVPHPILEHKFVLRVQTEEGYEPRDAVSNAGRDLLYQLTQLRNNFEREWELKKMAEEYIE</sequence>
<dbReference type="GO" id="GO:0005665">
    <property type="term" value="C:RNA polymerase II, core complex"/>
    <property type="evidence" value="ECO:0007669"/>
    <property type="project" value="EnsemblFungi"/>
</dbReference>
<evidence type="ECO:0000256" key="3">
    <source>
        <dbReference type="ARBA" id="ARBA00023163"/>
    </source>
</evidence>
<evidence type="ECO:0000256" key="4">
    <source>
        <dbReference type="ARBA" id="ARBA00023242"/>
    </source>
</evidence>
<comment type="similarity">
    <text evidence="5">Belongs to the archaeal Rpo11/eukaryotic RPB11/RPC19 RNA polymerase subunit family.</text>
</comment>
<dbReference type="PANTHER" id="PTHR13946:SF16">
    <property type="entry name" value="DNA-DIRECTED RNA POLYMERASE II SUBUNIT RPB11"/>
    <property type="match status" value="1"/>
</dbReference>